<keyword evidence="2" id="KW-0732">Signal</keyword>
<comment type="caution">
    <text evidence="3">The sequence shown here is derived from an EMBL/GenBank/DDBJ whole genome shotgun (WGS) entry which is preliminary data.</text>
</comment>
<evidence type="ECO:0000313" key="4">
    <source>
        <dbReference type="Proteomes" id="UP001606301"/>
    </source>
</evidence>
<proteinExistence type="predicted"/>
<gene>
    <name evidence="3" type="ORF">ACG0Z3_15820</name>
</gene>
<dbReference type="EMBL" id="JBIGHW010000008">
    <property type="protein sequence ID" value="MFG6442151.1"/>
    <property type="molecule type" value="Genomic_DNA"/>
</dbReference>
<keyword evidence="4" id="KW-1185">Reference proteome</keyword>
<accession>A0ABW7FLC6</accession>
<evidence type="ECO:0000313" key="3">
    <source>
        <dbReference type="EMBL" id="MFG6442151.1"/>
    </source>
</evidence>
<feature type="chain" id="PRO_5047542700" evidence="2">
    <location>
        <begin position="23"/>
        <end position="165"/>
    </location>
</feature>
<feature type="region of interest" description="Disordered" evidence="1">
    <location>
        <begin position="139"/>
        <end position="165"/>
    </location>
</feature>
<feature type="region of interest" description="Disordered" evidence="1">
    <location>
        <begin position="108"/>
        <end position="127"/>
    </location>
</feature>
<dbReference type="Proteomes" id="UP001606301">
    <property type="component" value="Unassembled WGS sequence"/>
</dbReference>
<protein>
    <submittedName>
        <fullName evidence="3">Uncharacterized protein</fullName>
    </submittedName>
</protein>
<reference evidence="3 4" key="1">
    <citation type="submission" date="2024-08" db="EMBL/GenBank/DDBJ databases">
        <authorList>
            <person name="Lu H."/>
        </authorList>
    </citation>
    <scope>NUCLEOTIDE SEQUENCE [LARGE SCALE GENOMIC DNA]</scope>
    <source>
        <strain evidence="3 4">LKC17W</strain>
    </source>
</reference>
<feature type="compositionally biased region" description="Basic and acidic residues" evidence="1">
    <location>
        <begin position="108"/>
        <end position="126"/>
    </location>
</feature>
<evidence type="ECO:0000256" key="1">
    <source>
        <dbReference type="SAM" id="MobiDB-lite"/>
    </source>
</evidence>
<dbReference type="RefSeq" id="WP_394399096.1">
    <property type="nucleotide sequence ID" value="NZ_JBIGHW010000008.1"/>
</dbReference>
<feature type="signal peptide" evidence="2">
    <location>
        <begin position="1"/>
        <end position="22"/>
    </location>
</feature>
<organism evidence="3 4">
    <name type="scientific">Pelomonas margarita</name>
    <dbReference type="NCBI Taxonomy" id="3299031"/>
    <lineage>
        <taxon>Bacteria</taxon>
        <taxon>Pseudomonadati</taxon>
        <taxon>Pseudomonadota</taxon>
        <taxon>Betaproteobacteria</taxon>
        <taxon>Burkholderiales</taxon>
        <taxon>Sphaerotilaceae</taxon>
        <taxon>Roseateles</taxon>
    </lineage>
</organism>
<name>A0ABW7FLC6_9BURK</name>
<feature type="region of interest" description="Disordered" evidence="1">
    <location>
        <begin position="68"/>
        <end position="87"/>
    </location>
</feature>
<evidence type="ECO:0000256" key="2">
    <source>
        <dbReference type="SAM" id="SignalP"/>
    </source>
</evidence>
<sequence length="165" mass="17879">MRLRTLLPARAVLGGLAMPAFAQPLTLSFHEFFAQPIGPRGAVLQAAVGREVRLTGFMVRRERPQAGLTPRPVNMAEHADGEADDLPATAVTVVLDEARRDRLVAGHGEARCGPEDHGGPLPDRRQACGCRRGAARLRQRLHEGATQGRGHRDGTRPQRGGRRPP</sequence>